<dbReference type="InterPro" id="IPR011682">
    <property type="entry name" value="Glyco_hydro_38_C"/>
</dbReference>
<dbReference type="SUPFAM" id="SSF88713">
    <property type="entry name" value="Glycoside hydrolase/deacetylase"/>
    <property type="match status" value="1"/>
</dbReference>
<keyword evidence="8" id="KW-1185">Reference proteome</keyword>
<comment type="caution">
    <text evidence="7">The sequence shown here is derived from an EMBL/GenBank/DDBJ whole genome shotgun (WGS) entry which is preliminary data.</text>
</comment>
<gene>
    <name evidence="7" type="ORF">Ade02nite_17850</name>
</gene>
<keyword evidence="4" id="KW-0326">Glycosidase</keyword>
<dbReference type="Pfam" id="PF07748">
    <property type="entry name" value="Glyco_hydro_38C"/>
    <property type="match status" value="1"/>
</dbReference>
<feature type="compositionally biased region" description="Pro residues" evidence="5">
    <location>
        <begin position="832"/>
        <end position="843"/>
    </location>
</feature>
<dbReference type="EMBL" id="BOMI01000030">
    <property type="protein sequence ID" value="GID73144.1"/>
    <property type="molecule type" value="Genomic_DNA"/>
</dbReference>
<dbReference type="InterPro" id="IPR015341">
    <property type="entry name" value="Glyco_hydro_38_cen"/>
</dbReference>
<organism evidence="7 8">
    <name type="scientific">Paractinoplanes deccanensis</name>
    <dbReference type="NCBI Taxonomy" id="113561"/>
    <lineage>
        <taxon>Bacteria</taxon>
        <taxon>Bacillati</taxon>
        <taxon>Actinomycetota</taxon>
        <taxon>Actinomycetes</taxon>
        <taxon>Micromonosporales</taxon>
        <taxon>Micromonosporaceae</taxon>
        <taxon>Paractinoplanes</taxon>
    </lineage>
</organism>
<dbReference type="SMART" id="SM00872">
    <property type="entry name" value="Alpha-mann_mid"/>
    <property type="match status" value="1"/>
</dbReference>
<dbReference type="SUPFAM" id="SSF88688">
    <property type="entry name" value="Families 57/38 glycoside transferase middle domain"/>
    <property type="match status" value="1"/>
</dbReference>
<dbReference type="InterPro" id="IPR011330">
    <property type="entry name" value="Glyco_hydro/deAcase_b/a-brl"/>
</dbReference>
<dbReference type="Gene3D" id="1.20.1270.50">
    <property type="entry name" value="Glycoside hydrolase family 38, central domain"/>
    <property type="match status" value="1"/>
</dbReference>
<dbReference type="Pfam" id="PF17677">
    <property type="entry name" value="Glyco_hydro38C2"/>
    <property type="match status" value="1"/>
</dbReference>
<dbReference type="InterPro" id="IPR041147">
    <property type="entry name" value="GH38_C"/>
</dbReference>
<dbReference type="Gene3D" id="2.70.98.30">
    <property type="entry name" value="Golgi alpha-mannosidase II, domain 4"/>
    <property type="match status" value="1"/>
</dbReference>
<dbReference type="InterPro" id="IPR027291">
    <property type="entry name" value="Glyco_hydro_38_N_sf"/>
</dbReference>
<feature type="region of interest" description="Disordered" evidence="5">
    <location>
        <begin position="1"/>
        <end position="28"/>
    </location>
</feature>
<dbReference type="Pfam" id="PF09261">
    <property type="entry name" value="Alpha-mann_mid"/>
    <property type="match status" value="1"/>
</dbReference>
<feature type="domain" description="Glycoside hydrolase family 38 central" evidence="6">
    <location>
        <begin position="298"/>
        <end position="375"/>
    </location>
</feature>
<feature type="compositionally biased region" description="Basic and acidic residues" evidence="5">
    <location>
        <begin position="849"/>
        <end position="858"/>
    </location>
</feature>
<dbReference type="Gene3D" id="3.20.110.10">
    <property type="entry name" value="Glycoside hydrolase 38, N terminal domain"/>
    <property type="match status" value="1"/>
</dbReference>
<reference evidence="7 8" key="1">
    <citation type="submission" date="2021-01" db="EMBL/GenBank/DDBJ databases">
        <title>Whole genome shotgun sequence of Actinoplanes deccanensis NBRC 13994.</title>
        <authorList>
            <person name="Komaki H."/>
            <person name="Tamura T."/>
        </authorList>
    </citation>
    <scope>NUCLEOTIDE SEQUENCE [LARGE SCALE GENOMIC DNA]</scope>
    <source>
        <strain evidence="7 8">NBRC 13994</strain>
    </source>
</reference>
<dbReference type="SUPFAM" id="SSF74650">
    <property type="entry name" value="Galactose mutarotase-like"/>
    <property type="match status" value="1"/>
</dbReference>
<dbReference type="RefSeq" id="WP_203761075.1">
    <property type="nucleotide sequence ID" value="NZ_BAAABO010000029.1"/>
</dbReference>
<dbReference type="InterPro" id="IPR028995">
    <property type="entry name" value="Glyco_hydro_57/38_cen_sf"/>
</dbReference>
<evidence type="ECO:0000256" key="4">
    <source>
        <dbReference type="ARBA" id="ARBA00023295"/>
    </source>
</evidence>
<dbReference type="PANTHER" id="PTHR46017:SF1">
    <property type="entry name" value="ALPHA-MANNOSIDASE 2C1"/>
    <property type="match status" value="1"/>
</dbReference>
<evidence type="ECO:0000256" key="1">
    <source>
        <dbReference type="ARBA" id="ARBA00009792"/>
    </source>
</evidence>
<keyword evidence="3" id="KW-0378">Hydrolase</keyword>
<evidence type="ECO:0000256" key="3">
    <source>
        <dbReference type="ARBA" id="ARBA00022801"/>
    </source>
</evidence>
<proteinExistence type="inferred from homology"/>
<comment type="similarity">
    <text evidence="1">Belongs to the glycosyl hydrolase 38 family.</text>
</comment>
<evidence type="ECO:0000259" key="6">
    <source>
        <dbReference type="SMART" id="SM00872"/>
    </source>
</evidence>
<evidence type="ECO:0000256" key="5">
    <source>
        <dbReference type="SAM" id="MobiDB-lite"/>
    </source>
</evidence>
<sequence>MTAPMANAPNGDQPLPQRGRDRPAATPDRTLHMVGNAHLDPVWLWPWQEGYQEARATFWSAIHRMDEYPDFVFTCNQVVLLSWVEESDPELFARIRRRVAEGRWQLVGGWWVEPDCNLPAGESFVRQGLVGQRYLRERFGVTATVGMNVDPFGHHGMLPQILRGQGLSSYVFTRPGPHETSLAGTAFWWESPDGSRVLGYRIPYEYCSPPGEVGFQVDKSLGAADPALGDLMIFFGVGNHGGGPTRANIESIHRYDRMGSFGRMVISSPGRYLDELAKRLGEDGLNALPVWHGDLQMHAPGCYSAHSGIKKWQRRAQAAILSAERWAVVGAALFGLEPPRADLARAWRQILFNQFHDVLPGSAIETAYDDARDQLGEAVAIAKRIVARTHNVIARQVDIPLEEGTQPVLVFNPHPWEVTAEVELQYGGQLAGVHVPGALSQPIQPVATTDDPARGAIVFEAAVPAFGYRLFRLRPGTQAAETSLRASPRVLENAVLRAEFDPSTGWLSSLLDKRTGADLVAGAHGEHTQISQDPTDTWGHHVRSYRWPGVAMRTTRMTLREAGPLRARLRVEREWNRSTLVEEFLLSHGADHLEVRVTLDWREQAHQLKLCFPTSLARPVATYEIPFGVVRRPVDGTENPAQSWVDLSDTAAGLAVVSDAKHGYDVSPDPASVGMTAVRSPVYSWHDPRELDADGIYSYQDQGVQTFRYLLVPHAGDWRAARLSRRAAELGAPVRAMLESFHRGALPASQSYVADGGGPVMVTAVKAHEDGDDLIVRAVETTGSAGETTIAIPLAGRSVTAAFGPHQIRTFRVPLDGGEVRETDLIEWDLPDAPPVPSAPAPAAPAGARHAEPDRDSSDATLPAERPARFSPYDR</sequence>
<dbReference type="InterPro" id="IPR000602">
    <property type="entry name" value="Glyco_hydro_38_N"/>
</dbReference>
<dbReference type="PANTHER" id="PTHR46017">
    <property type="entry name" value="ALPHA-MANNOSIDASE 2C1"/>
    <property type="match status" value="1"/>
</dbReference>
<dbReference type="InterPro" id="IPR011013">
    <property type="entry name" value="Gal_mutarotase_sf_dom"/>
</dbReference>
<dbReference type="Proteomes" id="UP000609879">
    <property type="component" value="Unassembled WGS sequence"/>
</dbReference>
<feature type="compositionally biased region" description="Basic and acidic residues" evidence="5">
    <location>
        <begin position="866"/>
        <end position="875"/>
    </location>
</feature>
<dbReference type="Pfam" id="PF01074">
    <property type="entry name" value="Glyco_hydro_38N"/>
    <property type="match status" value="1"/>
</dbReference>
<dbReference type="InterPro" id="IPR037094">
    <property type="entry name" value="Glyco_hydro_38_cen_sf"/>
</dbReference>
<evidence type="ECO:0000313" key="8">
    <source>
        <dbReference type="Proteomes" id="UP000609879"/>
    </source>
</evidence>
<name>A0ABQ3XZG5_9ACTN</name>
<evidence type="ECO:0000256" key="2">
    <source>
        <dbReference type="ARBA" id="ARBA00022723"/>
    </source>
</evidence>
<dbReference type="CDD" id="cd10789">
    <property type="entry name" value="GH38N_AMII_ER_cytosolic"/>
    <property type="match status" value="1"/>
</dbReference>
<accession>A0ABQ3XZG5</accession>
<keyword evidence="2" id="KW-0479">Metal-binding</keyword>
<evidence type="ECO:0000313" key="7">
    <source>
        <dbReference type="EMBL" id="GID73144.1"/>
    </source>
</evidence>
<feature type="region of interest" description="Disordered" evidence="5">
    <location>
        <begin position="829"/>
        <end position="875"/>
    </location>
</feature>
<protein>
    <submittedName>
        <fullName evidence="7">Alpha-mannosidase</fullName>
    </submittedName>
</protein>